<gene>
    <name evidence="6" type="ORF">OTU49_011408</name>
</gene>
<evidence type="ECO:0000256" key="4">
    <source>
        <dbReference type="SAM" id="SignalP"/>
    </source>
</evidence>
<keyword evidence="2 4" id="KW-0732">Signal</keyword>
<dbReference type="PANTHER" id="PTHR43903">
    <property type="entry name" value="NEUROLIGIN"/>
    <property type="match status" value="1"/>
</dbReference>
<dbReference type="EMBL" id="JARKIK010000087">
    <property type="protein sequence ID" value="KAK8724032.1"/>
    <property type="molecule type" value="Genomic_DNA"/>
</dbReference>
<protein>
    <recommendedName>
        <fullName evidence="5">Carboxylesterase type B domain-containing protein</fullName>
    </recommendedName>
</protein>
<feature type="chain" id="PRO_5043687825" description="Carboxylesterase type B domain-containing protein" evidence="4">
    <location>
        <begin position="22"/>
        <end position="146"/>
    </location>
</feature>
<evidence type="ECO:0000256" key="1">
    <source>
        <dbReference type="ARBA" id="ARBA00005964"/>
    </source>
</evidence>
<feature type="non-terminal residue" evidence="6">
    <location>
        <position position="146"/>
    </location>
</feature>
<dbReference type="PROSITE" id="PS00941">
    <property type="entry name" value="CARBOXYLESTERASE_B_2"/>
    <property type="match status" value="1"/>
</dbReference>
<feature type="domain" description="Carboxylesterase type B" evidence="5">
    <location>
        <begin position="32"/>
        <end position="145"/>
    </location>
</feature>
<dbReference type="AlphaFoldDB" id="A0AAW0W484"/>
<dbReference type="Pfam" id="PF00135">
    <property type="entry name" value="COesterase"/>
    <property type="match status" value="1"/>
</dbReference>
<accession>A0AAW0W484</accession>
<dbReference type="InterPro" id="IPR002018">
    <property type="entry name" value="CarbesteraseB"/>
</dbReference>
<feature type="signal peptide" evidence="4">
    <location>
        <begin position="1"/>
        <end position="21"/>
    </location>
</feature>
<evidence type="ECO:0000313" key="7">
    <source>
        <dbReference type="Proteomes" id="UP001445076"/>
    </source>
</evidence>
<dbReference type="Proteomes" id="UP001445076">
    <property type="component" value="Unassembled WGS sequence"/>
</dbReference>
<name>A0AAW0W484_CHEQU</name>
<dbReference type="InterPro" id="IPR019819">
    <property type="entry name" value="Carboxylesterase_B_CS"/>
</dbReference>
<evidence type="ECO:0000256" key="3">
    <source>
        <dbReference type="ARBA" id="ARBA00023180"/>
    </source>
</evidence>
<dbReference type="InterPro" id="IPR051093">
    <property type="entry name" value="Neuroligin/BSAL"/>
</dbReference>
<evidence type="ECO:0000259" key="5">
    <source>
        <dbReference type="Pfam" id="PF00135"/>
    </source>
</evidence>
<dbReference type="SUPFAM" id="SSF53474">
    <property type="entry name" value="alpha/beta-Hydrolases"/>
    <property type="match status" value="1"/>
</dbReference>
<evidence type="ECO:0000313" key="6">
    <source>
        <dbReference type="EMBL" id="KAK8724032.1"/>
    </source>
</evidence>
<keyword evidence="3" id="KW-0325">Glycoprotein</keyword>
<dbReference type="Gene3D" id="3.40.50.1820">
    <property type="entry name" value="alpha/beta hydrolase"/>
    <property type="match status" value="1"/>
</dbReference>
<dbReference type="InterPro" id="IPR029058">
    <property type="entry name" value="AB_hydrolase_fold"/>
</dbReference>
<sequence length="146" mass="16270">MMCVCWVQWAGVVAWAAMVLASVGVDGFIRSSHVVSTRYGALRGLIVTPNHRALKPVAVFLGVPYAAPPVGDLRFMPPMSPLHWSGVRKADTLPPVCPQKLPDVTNRREALKRMPEGRFKYLQRLLPLLSNQSEDCLYLNIYTPVK</sequence>
<keyword evidence="7" id="KW-1185">Reference proteome</keyword>
<organism evidence="6 7">
    <name type="scientific">Cherax quadricarinatus</name>
    <name type="common">Australian red claw crayfish</name>
    <dbReference type="NCBI Taxonomy" id="27406"/>
    <lineage>
        <taxon>Eukaryota</taxon>
        <taxon>Metazoa</taxon>
        <taxon>Ecdysozoa</taxon>
        <taxon>Arthropoda</taxon>
        <taxon>Crustacea</taxon>
        <taxon>Multicrustacea</taxon>
        <taxon>Malacostraca</taxon>
        <taxon>Eumalacostraca</taxon>
        <taxon>Eucarida</taxon>
        <taxon>Decapoda</taxon>
        <taxon>Pleocyemata</taxon>
        <taxon>Astacidea</taxon>
        <taxon>Parastacoidea</taxon>
        <taxon>Parastacidae</taxon>
        <taxon>Cherax</taxon>
    </lineage>
</organism>
<evidence type="ECO:0000256" key="2">
    <source>
        <dbReference type="ARBA" id="ARBA00022729"/>
    </source>
</evidence>
<proteinExistence type="inferred from homology"/>
<comment type="caution">
    <text evidence="6">The sequence shown here is derived from an EMBL/GenBank/DDBJ whole genome shotgun (WGS) entry which is preliminary data.</text>
</comment>
<reference evidence="6 7" key="1">
    <citation type="journal article" date="2024" name="BMC Genomics">
        <title>Genome assembly of redclaw crayfish (Cherax quadricarinatus) provides insights into its immune adaptation and hypoxia tolerance.</title>
        <authorList>
            <person name="Liu Z."/>
            <person name="Zheng J."/>
            <person name="Li H."/>
            <person name="Fang K."/>
            <person name="Wang S."/>
            <person name="He J."/>
            <person name="Zhou D."/>
            <person name="Weng S."/>
            <person name="Chi M."/>
            <person name="Gu Z."/>
            <person name="He J."/>
            <person name="Li F."/>
            <person name="Wang M."/>
        </authorList>
    </citation>
    <scope>NUCLEOTIDE SEQUENCE [LARGE SCALE GENOMIC DNA]</scope>
    <source>
        <strain evidence="6">ZL_2023a</strain>
    </source>
</reference>
<comment type="similarity">
    <text evidence="1">Belongs to the type-B carboxylesterase/lipase family.</text>
</comment>